<evidence type="ECO:0000313" key="2">
    <source>
        <dbReference type="RefSeq" id="XP_042609956.1"/>
    </source>
</evidence>
<dbReference type="GeneID" id="122143318"/>
<dbReference type="RefSeq" id="XP_042609956.1">
    <property type="nucleotide sequence ID" value="XM_042754022.1"/>
</dbReference>
<feature type="compositionally biased region" description="Basic and acidic residues" evidence="1">
    <location>
        <begin position="1"/>
        <end position="10"/>
    </location>
</feature>
<sequence length="141" mass="15364">ILYTERDGRNRPSHLTPAPYQSAKEESLLKPKKAGPAVGDLIVTKPCPHRRRGGGVSLAALKKALRCRRLRRNRCLPAPSRSNKQQTETKKKPAKKKAAPKAKKPAAKKPTAARTPKSAAAKQTDAKEIPKRPRTPAAAAR</sequence>
<proteinExistence type="predicted"/>
<gene>
    <name evidence="2" type="primary">LOC122143318</name>
</gene>
<evidence type="ECO:0000256" key="1">
    <source>
        <dbReference type="SAM" id="MobiDB-lite"/>
    </source>
</evidence>
<protein>
    <submittedName>
        <fullName evidence="2">Histone H1-like</fullName>
    </submittedName>
</protein>
<reference evidence="2" key="1">
    <citation type="submission" date="2025-08" db="UniProtKB">
        <authorList>
            <consortium name="RefSeq"/>
        </authorList>
    </citation>
    <scope>IDENTIFICATION</scope>
    <source>
        <tissue evidence="2">Muscle</tissue>
    </source>
</reference>
<dbReference type="AlphaFoldDB" id="A0A9Q9XZ46"/>
<feature type="compositionally biased region" description="Low complexity" evidence="1">
    <location>
        <begin position="108"/>
        <end position="122"/>
    </location>
</feature>
<feature type="region of interest" description="Disordered" evidence="1">
    <location>
        <begin position="1"/>
        <end position="57"/>
    </location>
</feature>
<dbReference type="KEGG" id="ccar:122143318"/>
<feature type="compositionally biased region" description="Basic residues" evidence="1">
    <location>
        <begin position="92"/>
        <end position="107"/>
    </location>
</feature>
<feature type="region of interest" description="Disordered" evidence="1">
    <location>
        <begin position="69"/>
        <end position="141"/>
    </location>
</feature>
<organism evidence="2">
    <name type="scientific">Cyprinus carpio</name>
    <name type="common">Common carp</name>
    <dbReference type="NCBI Taxonomy" id="7962"/>
    <lineage>
        <taxon>Eukaryota</taxon>
        <taxon>Metazoa</taxon>
        <taxon>Chordata</taxon>
        <taxon>Craniata</taxon>
        <taxon>Vertebrata</taxon>
        <taxon>Euteleostomi</taxon>
        <taxon>Actinopterygii</taxon>
        <taxon>Neopterygii</taxon>
        <taxon>Teleostei</taxon>
        <taxon>Ostariophysi</taxon>
        <taxon>Cypriniformes</taxon>
        <taxon>Cyprinidae</taxon>
        <taxon>Cyprininae</taxon>
        <taxon>Cyprinus</taxon>
    </lineage>
</organism>
<name>A0A9Q9XZ46_CYPCA</name>
<accession>A0A9Q9XZ46</accession>
<dbReference type="Proteomes" id="UP001155660">
    <property type="component" value="Unplaced"/>
</dbReference>
<feature type="non-terminal residue" evidence="2">
    <location>
        <position position="1"/>
    </location>
</feature>